<evidence type="ECO:0008006" key="2">
    <source>
        <dbReference type="Google" id="ProtNLM"/>
    </source>
</evidence>
<organism evidence="1">
    <name type="scientific">marine metagenome</name>
    <dbReference type="NCBI Taxonomy" id="408172"/>
    <lineage>
        <taxon>unclassified sequences</taxon>
        <taxon>metagenomes</taxon>
        <taxon>ecological metagenomes</taxon>
    </lineage>
</organism>
<accession>A0A381UP68</accession>
<evidence type="ECO:0000313" key="1">
    <source>
        <dbReference type="EMBL" id="SVA29784.1"/>
    </source>
</evidence>
<reference evidence="1" key="1">
    <citation type="submission" date="2018-05" db="EMBL/GenBank/DDBJ databases">
        <authorList>
            <person name="Lanie J.A."/>
            <person name="Ng W.-L."/>
            <person name="Kazmierczak K.M."/>
            <person name="Andrzejewski T.M."/>
            <person name="Davidsen T.M."/>
            <person name="Wayne K.J."/>
            <person name="Tettelin H."/>
            <person name="Glass J.I."/>
            <person name="Rusch D."/>
            <person name="Podicherti R."/>
            <person name="Tsui H.-C.T."/>
            <person name="Winkler M.E."/>
        </authorList>
    </citation>
    <scope>NUCLEOTIDE SEQUENCE</scope>
</reference>
<dbReference type="Gene3D" id="2.60.120.620">
    <property type="entry name" value="q2cbj1_9rhob like domain"/>
    <property type="match status" value="1"/>
</dbReference>
<dbReference type="SUPFAM" id="SSF51197">
    <property type="entry name" value="Clavaminate synthase-like"/>
    <property type="match status" value="1"/>
</dbReference>
<protein>
    <recommendedName>
        <fullName evidence="2">JmjC domain-containing protein</fullName>
    </recommendedName>
</protein>
<dbReference type="InterPro" id="IPR012668">
    <property type="entry name" value="CHP02466"/>
</dbReference>
<dbReference type="NCBIfam" id="TIGR02466">
    <property type="entry name" value="TIGR02466 family protein"/>
    <property type="match status" value="1"/>
</dbReference>
<sequence length="232" mass="26714">MHPTYLFHTSFLHEPRDKCSTMTEEYFGLLKNEMDAIRKRDKGRKISNQESTSWQSNDGIERNPIFIGAIRQIKRVVRDEMMPFFGAKKDSFDIEFHNSWGNINGFGAWNSPHLHNGCFYSGAMYIRADGDEGDIHFIDKDPKVVGEIPAVPKLGDNIKILPRTGDLLLFPSACMHMVAPNLTDKERYSISFNFNVSLLDYKLGSNEDTLSRKDIKNLDNIWHIDENGDYIY</sequence>
<dbReference type="EMBL" id="UINC01006812">
    <property type="protein sequence ID" value="SVA29784.1"/>
    <property type="molecule type" value="Genomic_DNA"/>
</dbReference>
<proteinExistence type="predicted"/>
<dbReference type="AlphaFoldDB" id="A0A381UP68"/>
<gene>
    <name evidence="1" type="ORF">METZ01_LOCUS82638</name>
</gene>
<name>A0A381UP68_9ZZZZ</name>
<dbReference type="Pfam" id="PF13759">
    <property type="entry name" value="2OG-FeII_Oxy_5"/>
    <property type="match status" value="1"/>
</dbReference>